<feature type="domain" description="Protein kinase" evidence="6">
    <location>
        <begin position="345"/>
        <end position="623"/>
    </location>
</feature>
<evidence type="ECO:0000256" key="3">
    <source>
        <dbReference type="PROSITE-ProRule" id="PRU10141"/>
    </source>
</evidence>
<dbReference type="PANTHER" id="PTHR24347">
    <property type="entry name" value="SERINE/THREONINE-PROTEIN KINASE"/>
    <property type="match status" value="1"/>
</dbReference>
<evidence type="ECO:0000313" key="8">
    <source>
        <dbReference type="Proteomes" id="UP000324585"/>
    </source>
</evidence>
<dbReference type="InterPro" id="IPR000719">
    <property type="entry name" value="Prot_kinase_dom"/>
</dbReference>
<dbReference type="GO" id="GO:0004672">
    <property type="term" value="F:protein kinase activity"/>
    <property type="evidence" value="ECO:0007669"/>
    <property type="project" value="InterPro"/>
</dbReference>
<comment type="caution">
    <text evidence="7">The sequence shown here is derived from an EMBL/GenBank/DDBJ whole genome shotgun (WGS) entry which is preliminary data.</text>
</comment>
<dbReference type="PROSITE" id="PS50003">
    <property type="entry name" value="PH_DOMAIN"/>
    <property type="match status" value="1"/>
</dbReference>
<dbReference type="CDD" id="cd05117">
    <property type="entry name" value="STKc_CAMK"/>
    <property type="match status" value="1"/>
</dbReference>
<dbReference type="SMART" id="SM00233">
    <property type="entry name" value="PH"/>
    <property type="match status" value="1"/>
</dbReference>
<protein>
    <submittedName>
        <fullName evidence="7">Calcium/calmodulin-dependent protein kinase</fullName>
    </submittedName>
</protein>
<dbReference type="OrthoDB" id="40902at2759"/>
<dbReference type="AlphaFoldDB" id="A0A5J4YN65"/>
<gene>
    <name evidence="7" type="ORF">FVE85_8122</name>
</gene>
<dbReference type="PROSITE" id="PS00107">
    <property type="entry name" value="PROTEIN_KINASE_ATP"/>
    <property type="match status" value="1"/>
</dbReference>
<dbReference type="SUPFAM" id="SSF56112">
    <property type="entry name" value="Protein kinase-like (PK-like)"/>
    <property type="match status" value="1"/>
</dbReference>
<evidence type="ECO:0000256" key="2">
    <source>
        <dbReference type="ARBA" id="ARBA00022840"/>
    </source>
</evidence>
<dbReference type="Gene3D" id="1.10.510.10">
    <property type="entry name" value="Transferase(Phosphotransferase) domain 1"/>
    <property type="match status" value="1"/>
</dbReference>
<feature type="domain" description="PH" evidence="5">
    <location>
        <begin position="247"/>
        <end position="338"/>
    </location>
</feature>
<name>A0A5J4YN65_PORPP</name>
<feature type="compositionally biased region" description="Polar residues" evidence="4">
    <location>
        <begin position="108"/>
        <end position="133"/>
    </location>
</feature>
<dbReference type="InterPro" id="IPR011009">
    <property type="entry name" value="Kinase-like_dom_sf"/>
</dbReference>
<reference evidence="8" key="1">
    <citation type="journal article" date="2019" name="Nat. Commun.">
        <title>Expansion of phycobilisome linker gene families in mesophilic red algae.</title>
        <authorList>
            <person name="Lee J."/>
            <person name="Kim D."/>
            <person name="Bhattacharya D."/>
            <person name="Yoon H.S."/>
        </authorList>
    </citation>
    <scope>NUCLEOTIDE SEQUENCE [LARGE SCALE GENOMIC DNA]</scope>
    <source>
        <strain evidence="8">CCMP 1328</strain>
    </source>
</reference>
<dbReference type="Gene3D" id="2.30.29.30">
    <property type="entry name" value="Pleckstrin-homology domain (PH domain)/Phosphotyrosine-binding domain (PTB)"/>
    <property type="match status" value="1"/>
</dbReference>
<dbReference type="InterPro" id="IPR008271">
    <property type="entry name" value="Ser/Thr_kinase_AS"/>
</dbReference>
<evidence type="ECO:0000259" key="6">
    <source>
        <dbReference type="PROSITE" id="PS50011"/>
    </source>
</evidence>
<evidence type="ECO:0000256" key="4">
    <source>
        <dbReference type="SAM" id="MobiDB-lite"/>
    </source>
</evidence>
<feature type="compositionally biased region" description="Polar residues" evidence="4">
    <location>
        <begin position="665"/>
        <end position="674"/>
    </location>
</feature>
<accession>A0A5J4YN65</accession>
<dbReference type="SUPFAM" id="SSF50729">
    <property type="entry name" value="PH domain-like"/>
    <property type="match status" value="1"/>
</dbReference>
<dbReference type="EMBL" id="VRMN01000009">
    <property type="protein sequence ID" value="KAA8492615.1"/>
    <property type="molecule type" value="Genomic_DNA"/>
</dbReference>
<dbReference type="InterPro" id="IPR011993">
    <property type="entry name" value="PH-like_dom_sf"/>
</dbReference>
<dbReference type="FunFam" id="3.30.200.20:FF:000042">
    <property type="entry name" value="Aurora kinase A"/>
    <property type="match status" value="1"/>
</dbReference>
<organism evidence="7 8">
    <name type="scientific">Porphyridium purpureum</name>
    <name type="common">Red alga</name>
    <name type="synonym">Porphyridium cruentum</name>
    <dbReference type="NCBI Taxonomy" id="35688"/>
    <lineage>
        <taxon>Eukaryota</taxon>
        <taxon>Rhodophyta</taxon>
        <taxon>Bangiophyceae</taxon>
        <taxon>Porphyridiales</taxon>
        <taxon>Porphyridiaceae</taxon>
        <taxon>Porphyridium</taxon>
    </lineage>
</organism>
<feature type="region of interest" description="Disordered" evidence="4">
    <location>
        <begin position="1"/>
        <end position="206"/>
    </location>
</feature>
<feature type="compositionally biased region" description="Polar residues" evidence="4">
    <location>
        <begin position="155"/>
        <end position="171"/>
    </location>
</feature>
<feature type="binding site" evidence="3">
    <location>
        <position position="374"/>
    </location>
    <ligand>
        <name>ATP</name>
        <dbReference type="ChEBI" id="CHEBI:30616"/>
    </ligand>
</feature>
<dbReference type="PROSITE" id="PS00108">
    <property type="entry name" value="PROTEIN_KINASE_ST"/>
    <property type="match status" value="1"/>
</dbReference>
<feature type="compositionally biased region" description="Basic and acidic residues" evidence="4">
    <location>
        <begin position="135"/>
        <end position="144"/>
    </location>
</feature>
<dbReference type="Proteomes" id="UP000324585">
    <property type="component" value="Unassembled WGS sequence"/>
</dbReference>
<feature type="region of interest" description="Disordered" evidence="4">
    <location>
        <begin position="643"/>
        <end position="681"/>
    </location>
</feature>
<proteinExistence type="predicted"/>
<feature type="compositionally biased region" description="Polar residues" evidence="4">
    <location>
        <begin position="24"/>
        <end position="34"/>
    </location>
</feature>
<dbReference type="PROSITE" id="PS50011">
    <property type="entry name" value="PROTEIN_KINASE_DOM"/>
    <property type="match status" value="1"/>
</dbReference>
<sequence>MGEPRGVKNAMGALGELTRKMSRSDNNSNLVSRSGSRRDDIASSPTRRASNSATVPGKLAATKEAVAQWTSPGSSRSSPRAAGDAQQPQHHQQMHAKHFSSGARRAGKNSSGLWNSSGANSEKITRGSSSSQLELGRRSKERSSQARKTSMTEDYANTSGGPQKSRVNANDNADVPSSFRQLLPSNHKAGKDKAQTLTRGMSVRDRMFKSRTTELESSQDSGLLGSHEEDPVLAALESDGTPSYHIYVERNGWLRKQTKRLRTRRKCFVKLMGSRLAAYHDDQDAVPSWELDIRCAKISGSSKLLTIEITQSAKHVMLYAADAKDWNDWQRALRAASVSHIEDQYQLGELIGQGTYGQVRSAVRRRDNKLCAVKIIERGLNDKELELMKREMDVMRSVDHPSIVRTFDVFDTADTIYIAMEYVGGGDLFQVISELGEAAAFSEWDASLVMREVLQGLEYLHSQNIVHRDIKPENILCVDRTFPLKVKLTDFGFAGLLLAGTAGDGQIEEHQKLNTLIGTPFYTAPEILRNEGHGPAVDLYACGVVLYAMLCGSLPYENGDEDEYVSAAQGQIGWDRLVDGVIEFPDKYWRNVSAEAKDFVRSLLSLNPKDRPSAKAAQEHAWFKMDPSKVALERAETSKLSHDLQRLKRLTSSSRMSTGDLRASDSLSKQNSGASHVRGSSFCLVPTSPNSIHRGLSSTSPSSMQGTMTAELIDLTLDEVSVAERSMAVSSPTSTRSRASC</sequence>
<dbReference type="SMART" id="SM00220">
    <property type="entry name" value="S_TKc"/>
    <property type="match status" value="1"/>
</dbReference>
<evidence type="ECO:0000313" key="7">
    <source>
        <dbReference type="EMBL" id="KAA8492615.1"/>
    </source>
</evidence>
<feature type="compositionally biased region" description="Polar residues" evidence="4">
    <location>
        <begin position="43"/>
        <end position="54"/>
    </location>
</feature>
<keyword evidence="1 3" id="KW-0547">Nucleotide-binding</keyword>
<dbReference type="FunFam" id="1.10.510.10:FF:000571">
    <property type="entry name" value="Maternal embryonic leucine zipper kinase"/>
    <property type="match status" value="1"/>
</dbReference>
<dbReference type="Pfam" id="PF00069">
    <property type="entry name" value="Pkinase"/>
    <property type="match status" value="1"/>
</dbReference>
<dbReference type="GO" id="GO:0005524">
    <property type="term" value="F:ATP binding"/>
    <property type="evidence" value="ECO:0007669"/>
    <property type="project" value="UniProtKB-UniRule"/>
</dbReference>
<keyword evidence="7" id="KW-0808">Transferase</keyword>
<keyword evidence="2 3" id="KW-0067">ATP-binding</keyword>
<dbReference type="InterPro" id="IPR017441">
    <property type="entry name" value="Protein_kinase_ATP_BS"/>
</dbReference>
<keyword evidence="8" id="KW-1185">Reference proteome</keyword>
<keyword evidence="7" id="KW-0418">Kinase</keyword>
<evidence type="ECO:0000259" key="5">
    <source>
        <dbReference type="PROSITE" id="PS50003"/>
    </source>
</evidence>
<dbReference type="InterPro" id="IPR001849">
    <property type="entry name" value="PH_domain"/>
</dbReference>
<evidence type="ECO:0000256" key="1">
    <source>
        <dbReference type="ARBA" id="ARBA00022741"/>
    </source>
</evidence>
<feature type="compositionally biased region" description="Low complexity" evidence="4">
    <location>
        <begin position="71"/>
        <end position="91"/>
    </location>
</feature>